<accession>A0AAI8YRG4</accession>
<evidence type="ECO:0000259" key="2">
    <source>
        <dbReference type="Pfam" id="PF06985"/>
    </source>
</evidence>
<feature type="region of interest" description="Disordered" evidence="1">
    <location>
        <begin position="1"/>
        <end position="36"/>
    </location>
</feature>
<sequence>MTSERMRRAKPPRASGLGNEVVTHAEEDEASECSSTSTFDWAEEADDESAFDFFSGQVVGTIQDGSPETNIDAPGAHDKDSNRKDTWQWLPLLDVNHIRVLYIEPASGPDDNSPVSCRFERVSLGDYCDYFALSYTWGETKADGSHLSDGITVDGYPFMVTSNLHRALRRLRRWRGPSSSGLQIPAVWIDAICIDQSDPTERSRQVMLMDKIYQNARHLIIWLGELGEDPQKILEDNMKALVEHIADEEVEAERAAFVNFQLRQRRYFKRRWVIQEVFCCRGPHTLLVADYQLLATNVTTVLGQRDQPLEFTTYDQLASTYGRLAAVSDASGHSLFNQLTSKTLLQNLIDFEDAECSDDRDRVYALRNVSSDGKHLKVDYRKDSEELFRALAAQWIAAGQLRVVLQAAVAQRLTASHPDNLDEINDISTRCTPTWIPRWLQRPPVFVNALRLDAFFSTPRTMASLEPPSRSATENPNPYEVDGIFLRCRGFVLEPCEHHENVPAGPLDESCRYCFLLEILREGGARSMTDGKPWSLGGICCVLVHSNLAFGVSRTGHEGPSTWERAYSVRTRIYDMPMKEGAWYNPSDGRSVAAFAPGTVTLV</sequence>
<dbReference type="Pfam" id="PF06985">
    <property type="entry name" value="HET"/>
    <property type="match status" value="1"/>
</dbReference>
<organism evidence="3 4">
    <name type="scientific">Lecanosticta acicola</name>
    <dbReference type="NCBI Taxonomy" id="111012"/>
    <lineage>
        <taxon>Eukaryota</taxon>
        <taxon>Fungi</taxon>
        <taxon>Dikarya</taxon>
        <taxon>Ascomycota</taxon>
        <taxon>Pezizomycotina</taxon>
        <taxon>Dothideomycetes</taxon>
        <taxon>Dothideomycetidae</taxon>
        <taxon>Mycosphaerellales</taxon>
        <taxon>Mycosphaerellaceae</taxon>
        <taxon>Lecanosticta</taxon>
    </lineage>
</organism>
<comment type="caution">
    <text evidence="3">The sequence shown here is derived from an EMBL/GenBank/DDBJ whole genome shotgun (WGS) entry which is preliminary data.</text>
</comment>
<proteinExistence type="predicted"/>
<dbReference type="Proteomes" id="UP001296104">
    <property type="component" value="Unassembled WGS sequence"/>
</dbReference>
<evidence type="ECO:0000313" key="3">
    <source>
        <dbReference type="EMBL" id="CAK3768632.1"/>
    </source>
</evidence>
<keyword evidence="4" id="KW-1185">Reference proteome</keyword>
<name>A0AAI8YRG4_9PEZI</name>
<feature type="region of interest" description="Disordered" evidence="1">
    <location>
        <begin position="62"/>
        <end position="82"/>
    </location>
</feature>
<dbReference type="PANTHER" id="PTHR24148:SF64">
    <property type="entry name" value="HETEROKARYON INCOMPATIBILITY DOMAIN-CONTAINING PROTEIN"/>
    <property type="match status" value="1"/>
</dbReference>
<gene>
    <name evidence="3" type="ORF">LECACI_7A000402</name>
</gene>
<dbReference type="InterPro" id="IPR010730">
    <property type="entry name" value="HET"/>
</dbReference>
<feature type="domain" description="Heterokaryon incompatibility" evidence="2">
    <location>
        <begin position="130"/>
        <end position="276"/>
    </location>
</feature>
<dbReference type="PANTHER" id="PTHR24148">
    <property type="entry name" value="ANKYRIN REPEAT DOMAIN-CONTAINING PROTEIN 39 HOMOLOG-RELATED"/>
    <property type="match status" value="1"/>
</dbReference>
<evidence type="ECO:0000313" key="4">
    <source>
        <dbReference type="Proteomes" id="UP001296104"/>
    </source>
</evidence>
<protein>
    <recommendedName>
        <fullName evidence="2">Heterokaryon incompatibility domain-containing protein</fullName>
    </recommendedName>
</protein>
<dbReference type="InterPro" id="IPR052895">
    <property type="entry name" value="HetReg/Transcr_Mod"/>
</dbReference>
<dbReference type="AlphaFoldDB" id="A0AAI8YRG4"/>
<dbReference type="EMBL" id="CAVMBE010000001">
    <property type="protein sequence ID" value="CAK3768632.1"/>
    <property type="molecule type" value="Genomic_DNA"/>
</dbReference>
<reference evidence="3" key="1">
    <citation type="submission" date="2023-11" db="EMBL/GenBank/DDBJ databases">
        <authorList>
            <person name="Alioto T."/>
            <person name="Alioto T."/>
            <person name="Gomez Garrido J."/>
        </authorList>
    </citation>
    <scope>NUCLEOTIDE SEQUENCE</scope>
</reference>
<evidence type="ECO:0000256" key="1">
    <source>
        <dbReference type="SAM" id="MobiDB-lite"/>
    </source>
</evidence>